<keyword evidence="1" id="KW-0175">Coiled coil</keyword>
<dbReference type="Proteomes" id="UP000050795">
    <property type="component" value="Unassembled WGS sequence"/>
</dbReference>
<dbReference type="SUPFAM" id="SSF49562">
    <property type="entry name" value="C2 domain (Calcium/lipid-binding domain, CaLB)"/>
    <property type="match status" value="1"/>
</dbReference>
<feature type="domain" description="C2" evidence="2">
    <location>
        <begin position="1"/>
        <end position="110"/>
    </location>
</feature>
<protein>
    <recommendedName>
        <fullName evidence="2">C2 domain-containing protein</fullName>
    </recommendedName>
</protein>
<dbReference type="WBParaSite" id="TREG1_57720.1">
    <property type="protein sequence ID" value="TREG1_57720.1"/>
    <property type="gene ID" value="TREG1_57720"/>
</dbReference>
<keyword evidence="3" id="KW-1185">Reference proteome</keyword>
<accession>A0AA85K232</accession>
<evidence type="ECO:0000313" key="3">
    <source>
        <dbReference type="Proteomes" id="UP000050795"/>
    </source>
</evidence>
<dbReference type="PROSITE" id="PS50004">
    <property type="entry name" value="C2"/>
    <property type="match status" value="1"/>
</dbReference>
<dbReference type="PANTHER" id="PTHR21574">
    <property type="entry name" value="CENTROSOMAL PROTEIN OF 120 KDA"/>
    <property type="match status" value="1"/>
</dbReference>
<dbReference type="GO" id="GO:1903724">
    <property type="term" value="P:positive regulation of centriole elongation"/>
    <property type="evidence" value="ECO:0007669"/>
    <property type="project" value="TreeGrafter"/>
</dbReference>
<proteinExistence type="predicted"/>
<dbReference type="Gene3D" id="2.60.40.150">
    <property type="entry name" value="C2 domain"/>
    <property type="match status" value="1"/>
</dbReference>
<organism evidence="3 4">
    <name type="scientific">Trichobilharzia regenti</name>
    <name type="common">Nasal bird schistosome</name>
    <dbReference type="NCBI Taxonomy" id="157069"/>
    <lineage>
        <taxon>Eukaryota</taxon>
        <taxon>Metazoa</taxon>
        <taxon>Spiralia</taxon>
        <taxon>Lophotrochozoa</taxon>
        <taxon>Platyhelminthes</taxon>
        <taxon>Trematoda</taxon>
        <taxon>Digenea</taxon>
        <taxon>Strigeidida</taxon>
        <taxon>Schistosomatoidea</taxon>
        <taxon>Schistosomatidae</taxon>
        <taxon>Trichobilharzia</taxon>
    </lineage>
</organism>
<dbReference type="InterPro" id="IPR039893">
    <property type="entry name" value="CEP120-like"/>
</dbReference>
<feature type="coiled-coil region" evidence="1">
    <location>
        <begin position="713"/>
        <end position="829"/>
    </location>
</feature>
<dbReference type="InterPro" id="IPR022136">
    <property type="entry name" value="DUF3668"/>
</dbReference>
<dbReference type="PANTHER" id="PTHR21574:SF0">
    <property type="entry name" value="CENTROSOMAL PROTEIN OF 120 KDA"/>
    <property type="match status" value="1"/>
</dbReference>
<evidence type="ECO:0000313" key="4">
    <source>
        <dbReference type="WBParaSite" id="TREG1_57720.1"/>
    </source>
</evidence>
<reference evidence="3" key="1">
    <citation type="submission" date="2022-06" db="EMBL/GenBank/DDBJ databases">
        <authorList>
            <person name="Berger JAMES D."/>
            <person name="Berger JAMES D."/>
        </authorList>
    </citation>
    <scope>NUCLEOTIDE SEQUENCE [LARGE SCALE GENOMIC DNA]</scope>
</reference>
<evidence type="ECO:0000259" key="2">
    <source>
        <dbReference type="PROSITE" id="PS50004"/>
    </source>
</evidence>
<dbReference type="AlphaFoldDB" id="A0AA85K232"/>
<feature type="coiled-coil region" evidence="1">
    <location>
        <begin position="897"/>
        <end position="945"/>
    </location>
</feature>
<dbReference type="InterPro" id="IPR035892">
    <property type="entry name" value="C2_domain_sf"/>
</dbReference>
<evidence type="ECO:0000256" key="1">
    <source>
        <dbReference type="SAM" id="Coils"/>
    </source>
</evidence>
<sequence>MQLKERCLVVVALISGRNFPSRPTHHLLCEAKFNNEVLTTDPVPHNEEPQFEQELAWDLDKTNLKQHRLQRSALKVTVSTVDNHSPVKEPIGYFMLDLRSCSTEKVYKWYRLLHSKYKNSPAVFGSIYLDSDGQELVSNPKIKTGLAMSLSKNDLIPRVYSSDDEDRATLAKTATTAGQTDIKWYTIGPRCLAKENFMLSLRFEEAVKLGSLIPTEQSLCLGEQIGGFHFTCEIFNVSLYSRKFDQLMQIKFTSEEFTFHIKSTVDILRIYFNHVTPLVVKFCFGNVVLAQALIPIEQLLSINDHSLSTPAVLNRSFDLISVESSHNMTDYQSKHIEDKPRVNVSIILRQYHSGRPSTQTTLTATSTTTTALINHSNNQNLRSTYNITESKKNTTDSSNNVASMNLGYPHSMMNAMYSNNQYGDQLKNSTSEEENLKQFNGIFKCEESTQPLKLPNYFKSTDYTLNWHRYCYTIELRSVKNIQGFDNELQLYARYVYPLFGSGAPVMTLPPVSVARHQEVILPHGFCAFEFAASPDELKTRLTEKPLDVEFFDRSQGSVSMDLSIGFATIPLASIFESPVTKATKTSSTLVRRINGCVNVLANQSSTHETKTIGQLVYALQLEDFGMHSVDSASCVVDTTTNEYVNRVVDDSKPPEPSDIRSTREYQVAMELELWRAAEEAKFTAQLKKREQALMATLAEEWHKRDSQREIICRKKLSEYQALEEKLRNILNELATRERQLTAGEAELVRLKQESLREVEVKRKEVNQQSQIQIRDLECQIKLEKKNNEHWKTQVSEWQNKYACLEEENKSLRNKLNSAKLNMQTENKVTNEASTTNHEIAQLTAELAIVRAKLSETECHLVEVERGRTRYRQLWTKSLHELARIKQEADEATRISLAQKEAELEQLRSYYMNVDDKQLTSRGIKETTEDELEQTTKQRELTNETNVASFKPVVSEKMDAQIARLIEERDGLLNTGVYENTDSLIMDLDRQIKFLLERT</sequence>
<name>A0AA85K232_TRIRE</name>
<reference evidence="4" key="2">
    <citation type="submission" date="2023-11" db="UniProtKB">
        <authorList>
            <consortium name="WormBaseParasite"/>
        </authorList>
    </citation>
    <scope>IDENTIFICATION</scope>
</reference>
<dbReference type="InterPro" id="IPR000008">
    <property type="entry name" value="C2_dom"/>
</dbReference>
<dbReference type="GO" id="GO:0005813">
    <property type="term" value="C:centrosome"/>
    <property type="evidence" value="ECO:0007669"/>
    <property type="project" value="TreeGrafter"/>
</dbReference>
<dbReference type="Pfam" id="PF12416">
    <property type="entry name" value="DUF3668"/>
    <property type="match status" value="1"/>
</dbReference>